<sequence length="256" mass="27172">MASAPYPNTSTSYSALASGTRSCETSYAPVITTICATTLTGLASKVTITECDQEVTFSTECGFTLSTPTPVTSVASLISPSPTVKRIFTYWLAPWQSLTAGGQTPSDVDVKICTELESGNYECVRHREVWEVIVVTSTLTTSRAVVIPATLSGPGTLIIETSQSVITDTVETINLSTTLLLETEIETESISKGRVSPSPSGTTTVESTSTLYITKTLHHKPSSSSAIELTSTVFRTSTITQTGATTITRARPRPSL</sequence>
<evidence type="ECO:0000313" key="2">
    <source>
        <dbReference type="Proteomes" id="UP000799777"/>
    </source>
</evidence>
<organism evidence="1 2">
    <name type="scientific">Setomelanomma holmii</name>
    <dbReference type="NCBI Taxonomy" id="210430"/>
    <lineage>
        <taxon>Eukaryota</taxon>
        <taxon>Fungi</taxon>
        <taxon>Dikarya</taxon>
        <taxon>Ascomycota</taxon>
        <taxon>Pezizomycotina</taxon>
        <taxon>Dothideomycetes</taxon>
        <taxon>Pleosporomycetidae</taxon>
        <taxon>Pleosporales</taxon>
        <taxon>Pleosporineae</taxon>
        <taxon>Phaeosphaeriaceae</taxon>
        <taxon>Setomelanomma</taxon>
    </lineage>
</organism>
<reference evidence="1" key="1">
    <citation type="journal article" date="2020" name="Stud. Mycol.">
        <title>101 Dothideomycetes genomes: a test case for predicting lifestyles and emergence of pathogens.</title>
        <authorList>
            <person name="Haridas S."/>
            <person name="Albert R."/>
            <person name="Binder M."/>
            <person name="Bloem J."/>
            <person name="Labutti K."/>
            <person name="Salamov A."/>
            <person name="Andreopoulos B."/>
            <person name="Baker S."/>
            <person name="Barry K."/>
            <person name="Bills G."/>
            <person name="Bluhm B."/>
            <person name="Cannon C."/>
            <person name="Castanera R."/>
            <person name="Culley D."/>
            <person name="Daum C."/>
            <person name="Ezra D."/>
            <person name="Gonzalez J."/>
            <person name="Henrissat B."/>
            <person name="Kuo A."/>
            <person name="Liang C."/>
            <person name="Lipzen A."/>
            <person name="Lutzoni F."/>
            <person name="Magnuson J."/>
            <person name="Mondo S."/>
            <person name="Nolan M."/>
            <person name="Ohm R."/>
            <person name="Pangilinan J."/>
            <person name="Park H.-J."/>
            <person name="Ramirez L."/>
            <person name="Alfaro M."/>
            <person name="Sun H."/>
            <person name="Tritt A."/>
            <person name="Yoshinaga Y."/>
            <person name="Zwiers L.-H."/>
            <person name="Turgeon B."/>
            <person name="Goodwin S."/>
            <person name="Spatafora J."/>
            <person name="Crous P."/>
            <person name="Grigoriev I."/>
        </authorList>
    </citation>
    <scope>NUCLEOTIDE SEQUENCE</scope>
    <source>
        <strain evidence="1">CBS 110217</strain>
    </source>
</reference>
<name>A0A9P4H3X2_9PLEO</name>
<gene>
    <name evidence="1" type="ORF">EK21DRAFT_115232</name>
</gene>
<accession>A0A9P4H3X2</accession>
<protein>
    <submittedName>
        <fullName evidence="1">Uncharacterized protein</fullName>
    </submittedName>
</protein>
<evidence type="ECO:0000313" key="1">
    <source>
        <dbReference type="EMBL" id="KAF2026989.1"/>
    </source>
</evidence>
<proteinExistence type="predicted"/>
<keyword evidence="2" id="KW-1185">Reference proteome</keyword>
<dbReference type="AlphaFoldDB" id="A0A9P4H3X2"/>
<dbReference type="EMBL" id="ML978233">
    <property type="protein sequence ID" value="KAF2026989.1"/>
    <property type="molecule type" value="Genomic_DNA"/>
</dbReference>
<dbReference type="OrthoDB" id="4121208at2759"/>
<comment type="caution">
    <text evidence="1">The sequence shown here is derived from an EMBL/GenBank/DDBJ whole genome shotgun (WGS) entry which is preliminary data.</text>
</comment>
<dbReference type="Proteomes" id="UP000799777">
    <property type="component" value="Unassembled WGS sequence"/>
</dbReference>